<dbReference type="Gene3D" id="3.20.20.80">
    <property type="entry name" value="Glycosidases"/>
    <property type="match status" value="1"/>
</dbReference>
<keyword evidence="6" id="KW-1185">Reference proteome</keyword>
<organism evidence="5 6">
    <name type="scientific">Bacillus lumedeiriae</name>
    <dbReference type="NCBI Taxonomy" id="3058829"/>
    <lineage>
        <taxon>Bacteria</taxon>
        <taxon>Bacillati</taxon>
        <taxon>Bacillota</taxon>
        <taxon>Bacilli</taxon>
        <taxon>Bacillales</taxon>
        <taxon>Bacillaceae</taxon>
        <taxon>Bacillus</taxon>
    </lineage>
</organism>
<dbReference type="SUPFAM" id="SSF54106">
    <property type="entry name" value="LysM domain"/>
    <property type="match status" value="3"/>
</dbReference>
<keyword evidence="1" id="KW-0378">Hydrolase</keyword>
<feature type="domain" description="GH18" evidence="4">
    <location>
        <begin position="150"/>
        <end position="470"/>
    </location>
</feature>
<dbReference type="Proteomes" id="UP001619911">
    <property type="component" value="Unassembled WGS sequence"/>
</dbReference>
<comment type="caution">
    <text evidence="5">The sequence shown here is derived from an EMBL/GenBank/DDBJ whole genome shotgun (WGS) entry which is preliminary data.</text>
</comment>
<dbReference type="InterPro" id="IPR011583">
    <property type="entry name" value="Chitinase_II/V-like_cat"/>
</dbReference>
<feature type="domain" description="LysM" evidence="3">
    <location>
        <begin position="98"/>
        <end position="142"/>
    </location>
</feature>
<dbReference type="Gene3D" id="3.10.350.10">
    <property type="entry name" value="LysM domain"/>
    <property type="match status" value="3"/>
</dbReference>
<dbReference type="PROSITE" id="PS51910">
    <property type="entry name" value="GH18_2"/>
    <property type="match status" value="1"/>
</dbReference>
<feature type="domain" description="LysM" evidence="3">
    <location>
        <begin position="2"/>
        <end position="46"/>
    </location>
</feature>
<dbReference type="CDD" id="cd00118">
    <property type="entry name" value="LysM"/>
    <property type="match status" value="3"/>
</dbReference>
<dbReference type="EMBL" id="JAUIYO010000015">
    <property type="protein sequence ID" value="MFK2826759.1"/>
    <property type="molecule type" value="Genomic_DNA"/>
</dbReference>
<evidence type="ECO:0000313" key="5">
    <source>
        <dbReference type="EMBL" id="MFK2826759.1"/>
    </source>
</evidence>
<reference evidence="5 6" key="1">
    <citation type="submission" date="2023-07" db="EMBL/GenBank/DDBJ databases">
        <title>Bacillus lucianemedeirus sp. nov, a new species isolated from an immunobiological production facility.</title>
        <authorList>
            <person name="Costa L.V."/>
            <person name="Miranda R.V.S.L."/>
            <person name="Brandao M.L.L."/>
            <person name="Reis C.M.F."/>
            <person name="Frazao A.M."/>
            <person name="Cruz F.V."/>
            <person name="Baio P.V.P."/>
            <person name="Veras J.F.C."/>
            <person name="Ramos J.N."/>
            <person name="Vieira V."/>
        </authorList>
    </citation>
    <scope>NUCLEOTIDE SEQUENCE [LARGE SCALE GENOMIC DNA]</scope>
    <source>
        <strain evidence="5 6">B190/17</strain>
    </source>
</reference>
<dbReference type="Pfam" id="PF00704">
    <property type="entry name" value="Glyco_hydro_18"/>
    <property type="match status" value="1"/>
</dbReference>
<dbReference type="CDD" id="cd02874">
    <property type="entry name" value="GH18_CFLE_spore_hydrolase"/>
    <property type="match status" value="1"/>
</dbReference>
<dbReference type="SMART" id="SM00257">
    <property type="entry name" value="LysM"/>
    <property type="match status" value="3"/>
</dbReference>
<dbReference type="PROSITE" id="PS51782">
    <property type="entry name" value="LYSM"/>
    <property type="match status" value="3"/>
</dbReference>
<dbReference type="InterPro" id="IPR018392">
    <property type="entry name" value="LysM"/>
</dbReference>
<dbReference type="Gene3D" id="3.10.50.10">
    <property type="match status" value="1"/>
</dbReference>
<evidence type="ECO:0000256" key="2">
    <source>
        <dbReference type="ARBA" id="ARBA00023295"/>
    </source>
</evidence>
<evidence type="ECO:0000256" key="1">
    <source>
        <dbReference type="ARBA" id="ARBA00022801"/>
    </source>
</evidence>
<dbReference type="InterPro" id="IPR036779">
    <property type="entry name" value="LysM_dom_sf"/>
</dbReference>
<dbReference type="PANTHER" id="PTHR46066:SF2">
    <property type="entry name" value="CHITINASE DOMAIN-CONTAINING PROTEIN 1"/>
    <property type="match status" value="1"/>
</dbReference>
<dbReference type="RefSeq" id="WP_404318375.1">
    <property type="nucleotide sequence ID" value="NZ_JAUIYO010000015.1"/>
</dbReference>
<dbReference type="InterPro" id="IPR001223">
    <property type="entry name" value="Glyco_hydro18_cat"/>
</dbReference>
<dbReference type="InterPro" id="IPR017853">
    <property type="entry name" value="GH"/>
</dbReference>
<dbReference type="PANTHER" id="PTHR46066">
    <property type="entry name" value="CHITINASE DOMAIN-CONTAINING PROTEIN 1 FAMILY MEMBER"/>
    <property type="match status" value="1"/>
</dbReference>
<protein>
    <submittedName>
        <fullName evidence="5">LysM peptidoglycan-binding domain-containing protein</fullName>
    </submittedName>
</protein>
<dbReference type="SMART" id="SM00636">
    <property type="entry name" value="Glyco_18"/>
    <property type="match status" value="1"/>
</dbReference>
<gene>
    <name evidence="5" type="ORF">QYG89_13970</name>
</gene>
<evidence type="ECO:0000313" key="6">
    <source>
        <dbReference type="Proteomes" id="UP001619911"/>
    </source>
</evidence>
<keyword evidence="2" id="KW-0326">Glycosidase</keyword>
<feature type="domain" description="LysM" evidence="3">
    <location>
        <begin position="51"/>
        <end position="95"/>
    </location>
</feature>
<dbReference type="InterPro" id="IPR029070">
    <property type="entry name" value="Chitinase_insertion_sf"/>
</dbReference>
<dbReference type="SUPFAM" id="SSF51445">
    <property type="entry name" value="(Trans)glycosidases"/>
    <property type="match status" value="1"/>
</dbReference>
<dbReference type="InterPro" id="IPR041704">
    <property type="entry name" value="CFLE_GH18"/>
</dbReference>
<name>A0ABW8IDI6_9BACI</name>
<evidence type="ECO:0000259" key="3">
    <source>
        <dbReference type="PROSITE" id="PS51782"/>
    </source>
</evidence>
<proteinExistence type="predicted"/>
<dbReference type="Pfam" id="PF01476">
    <property type="entry name" value="LysM"/>
    <property type="match status" value="3"/>
</dbReference>
<evidence type="ECO:0000259" key="4">
    <source>
        <dbReference type="PROSITE" id="PS51910"/>
    </source>
</evidence>
<accession>A0ABW8IDI6</accession>
<sequence length="470" mass="53219">MNIHIVRRGDSLWKVAQQYHTSVQQIAAVNGLDRPDVLVIGQALVIPAPSVTHVVQWGETLWGISQKYGVTVQSLMTENQLTDASMIYAGQVLNIPITYHIVQSGDTLAKIAERYGTTTAAILRVNNITNPEYIYVGQMIRIPERTKPIKEVNAYITRVGEQAIQEIQTLGKYLTYLSPFTYAIKEDGTLTTMKEAPLLTAAWEQQVAPLLVITNFSAGKFDSDLAATLLRNPTLQETLITNMIRIIREKGYAGLNIDFEYVYPEDRENYNAFLRRVVARFRPLGLLVSTALAPKVREDQSGILYEAHDYKAHGEIVDFVVLMTYEWGWAGGPPWAIAPINQVKRVLDYAVTVIPRNKIMMGMPLYGRDWKIPWVQGTTARTISPKAAVELAAKYGAAIQYNETYQSPFFRYTDETGQQHEVWFEDARSSQAKFDAVKQYGLRGVSYWVLGSPFPQNWPVQEWNFKARKK</sequence>